<proteinExistence type="predicted"/>
<feature type="compositionally biased region" description="Basic and acidic residues" evidence="1">
    <location>
        <begin position="152"/>
        <end position="161"/>
    </location>
</feature>
<name>A0A913ZLN1_PATMI</name>
<feature type="compositionally biased region" description="Basic residues" evidence="1">
    <location>
        <begin position="498"/>
        <end position="525"/>
    </location>
</feature>
<dbReference type="EnsemblMetazoa" id="XM_038196310.1">
    <property type="protein sequence ID" value="XP_038052238.1"/>
    <property type="gene ID" value="LOC119724967"/>
</dbReference>
<evidence type="ECO:0000313" key="3">
    <source>
        <dbReference type="Proteomes" id="UP000887568"/>
    </source>
</evidence>
<feature type="region of interest" description="Disordered" evidence="1">
    <location>
        <begin position="314"/>
        <end position="344"/>
    </location>
</feature>
<organism evidence="2 3">
    <name type="scientific">Patiria miniata</name>
    <name type="common">Bat star</name>
    <name type="synonym">Asterina miniata</name>
    <dbReference type="NCBI Taxonomy" id="46514"/>
    <lineage>
        <taxon>Eukaryota</taxon>
        <taxon>Metazoa</taxon>
        <taxon>Echinodermata</taxon>
        <taxon>Eleutherozoa</taxon>
        <taxon>Asterozoa</taxon>
        <taxon>Asteroidea</taxon>
        <taxon>Valvatacea</taxon>
        <taxon>Valvatida</taxon>
        <taxon>Asterinidae</taxon>
        <taxon>Patiria</taxon>
    </lineage>
</organism>
<sequence length="762" mass="87129">MPRYSRSPRHRRRRSYSSSVSSQSRSRSRSPLRGNPKYHPHGKKTTRGRSYSRSPPRKDHGSSYKSSSSKQRGGRRSRSYTPEKRHYGGSTSKAKSRSRSPSHRNKRYRSPKRSPQRGGREAIRQQNESANYGRDEQADSHSGYQEGTGQLHQDKQVRDFEGPQLPPGHNVYREEYGKGVQAQDQLPQASRDVVYDRGNSQPGGSQSKLSHSQPSERSYSKEMKYEAVSPDDLRFSPKSAQHSESPYDRKISKPKAEYYQVQEKYSKLDASGQGNKPAMPTEPQNAKMAPAPIIRPIFDPYSVKIPRRKDEGLTEIFDRPELKARFASEQLPPDGGPEPQKKEPVVYRQDVHFTGTLPSGALPPQAQSFIEKREPVILGFEPRRETYQGPSFQFAPRVIQMGLDNQYPAQPSTYQVQPLDQYGPPKEVQPQPDFNRQAMFVQNTPPVMQDMPQSPISYQYPPDDMPDIKGPHDLRYDLDSRRKQMEQQQQQGQMRSLSRSRSRSRSRRRSPMSRQRSRSRSRSRSPSHQYKTSSYRHGRSRSRSEDQRSRDRRPVRERLGNVSKGSEDSSFSDGNEGGKSLNWSRKQAFYHQHDRREDRSRSSDRDSVERNGKYRGAMRGTGTYRGGRGRGRGYLGKNFIPGYDRSNNRGNNRGYNRGYNPGVRGRYTPRGRGLFGGSGGSRSLAWTHDMFDKEKEETQEGEGKKEKKKAKNDKGKEKKSSVKQKSKTVKKAKKVKKSPSRSESGQKNKEVSHAPESTNTTS</sequence>
<feature type="compositionally biased region" description="Basic residues" evidence="1">
    <location>
        <begin position="94"/>
        <end position="115"/>
    </location>
</feature>
<feature type="region of interest" description="Disordered" evidence="1">
    <location>
        <begin position="267"/>
        <end position="293"/>
    </location>
</feature>
<protein>
    <submittedName>
        <fullName evidence="2">Uncharacterized protein</fullName>
    </submittedName>
</protein>
<evidence type="ECO:0000313" key="2">
    <source>
        <dbReference type="EnsemblMetazoa" id="XP_038052239.1"/>
    </source>
</evidence>
<reference evidence="2" key="1">
    <citation type="submission" date="2022-11" db="UniProtKB">
        <authorList>
            <consortium name="EnsemblMetazoa"/>
        </authorList>
    </citation>
    <scope>IDENTIFICATION</scope>
</reference>
<keyword evidence="3" id="KW-1185">Reference proteome</keyword>
<feature type="compositionally biased region" description="Basic and acidic residues" evidence="1">
    <location>
        <begin position="689"/>
        <end position="705"/>
    </location>
</feature>
<feature type="region of interest" description="Disordered" evidence="1">
    <location>
        <begin position="1"/>
        <end position="254"/>
    </location>
</feature>
<feature type="region of interest" description="Disordered" evidence="1">
    <location>
        <begin position="409"/>
        <end position="762"/>
    </location>
</feature>
<feature type="compositionally biased region" description="Low complexity" evidence="1">
    <location>
        <begin position="642"/>
        <end position="672"/>
    </location>
</feature>
<feature type="compositionally biased region" description="Basic and acidic residues" evidence="1">
    <location>
        <begin position="218"/>
        <end position="235"/>
    </location>
</feature>
<feature type="compositionally biased region" description="Basic and acidic residues" evidence="1">
    <location>
        <begin position="744"/>
        <end position="753"/>
    </location>
</feature>
<feature type="compositionally biased region" description="Basic residues" evidence="1">
    <location>
        <begin position="721"/>
        <end position="739"/>
    </location>
</feature>
<feature type="compositionally biased region" description="Basic residues" evidence="1">
    <location>
        <begin position="1"/>
        <end position="15"/>
    </location>
</feature>
<feature type="compositionally biased region" description="Polar residues" evidence="1">
    <location>
        <begin position="198"/>
        <end position="217"/>
    </location>
</feature>
<feature type="compositionally biased region" description="Polar residues" evidence="1">
    <location>
        <begin position="440"/>
        <end position="457"/>
    </location>
</feature>
<feature type="compositionally biased region" description="Basic residues" evidence="1">
    <location>
        <begin position="26"/>
        <end position="47"/>
    </location>
</feature>
<dbReference type="OMA" id="REWKHDM"/>
<dbReference type="RefSeq" id="XP_038052238.1">
    <property type="nucleotide sequence ID" value="XM_038196310.1"/>
</dbReference>
<feature type="compositionally biased region" description="Basic and acidic residues" evidence="1">
    <location>
        <begin position="542"/>
        <end position="559"/>
    </location>
</feature>
<feature type="compositionally biased region" description="Polar residues" evidence="1">
    <location>
        <begin position="409"/>
        <end position="418"/>
    </location>
</feature>
<dbReference type="OrthoDB" id="6288722at2759"/>
<dbReference type="AlphaFoldDB" id="A0A913ZLN1"/>
<feature type="compositionally biased region" description="Basic and acidic residues" evidence="1">
    <location>
        <begin position="245"/>
        <end position="254"/>
    </location>
</feature>
<feature type="compositionally biased region" description="Polar residues" evidence="1">
    <location>
        <begin position="140"/>
        <end position="151"/>
    </location>
</feature>
<dbReference type="EnsemblMetazoa" id="XM_038196311.1">
    <property type="protein sequence ID" value="XP_038052239.1"/>
    <property type="gene ID" value="LOC119724967"/>
</dbReference>
<feature type="compositionally biased region" description="Basic and acidic residues" evidence="1">
    <location>
        <begin position="466"/>
        <end position="485"/>
    </location>
</feature>
<dbReference type="Proteomes" id="UP000887568">
    <property type="component" value="Unplaced"/>
</dbReference>
<evidence type="ECO:0000256" key="1">
    <source>
        <dbReference type="SAM" id="MobiDB-lite"/>
    </source>
</evidence>
<feature type="compositionally biased region" description="Basic and acidic residues" evidence="1">
    <location>
        <begin position="314"/>
        <end position="326"/>
    </location>
</feature>
<accession>A0A913ZLN1</accession>
<dbReference type="RefSeq" id="XP_038052239.1">
    <property type="nucleotide sequence ID" value="XM_038196311.1"/>
</dbReference>
<dbReference type="GeneID" id="119724967"/>
<feature type="compositionally biased region" description="Low complexity" evidence="1">
    <location>
        <begin position="486"/>
        <end position="497"/>
    </location>
</feature>
<feature type="compositionally biased region" description="Low complexity" evidence="1">
    <location>
        <begin position="16"/>
        <end position="25"/>
    </location>
</feature>
<feature type="compositionally biased region" description="Basic and acidic residues" evidence="1">
    <location>
        <begin position="591"/>
        <end position="612"/>
    </location>
</feature>